<dbReference type="Pfam" id="PF00931">
    <property type="entry name" value="NB-ARC"/>
    <property type="match status" value="1"/>
</dbReference>
<dbReference type="InterPro" id="IPR032675">
    <property type="entry name" value="LRR_dom_sf"/>
</dbReference>
<dbReference type="SUPFAM" id="SSF52058">
    <property type="entry name" value="L domain-like"/>
    <property type="match status" value="1"/>
</dbReference>
<accession>A0AAV2DWM0</accession>
<dbReference type="InterPro" id="IPR055414">
    <property type="entry name" value="LRR_R13L4/SHOC2-like"/>
</dbReference>
<dbReference type="PROSITE" id="PS50104">
    <property type="entry name" value="TIR"/>
    <property type="match status" value="1"/>
</dbReference>
<dbReference type="PANTHER" id="PTHR11017">
    <property type="entry name" value="LEUCINE-RICH REPEAT-CONTAINING PROTEIN"/>
    <property type="match status" value="1"/>
</dbReference>
<evidence type="ECO:0000313" key="7">
    <source>
        <dbReference type="EMBL" id="CAL1377755.1"/>
    </source>
</evidence>
<dbReference type="Gene3D" id="3.80.10.10">
    <property type="entry name" value="Ribonuclease Inhibitor"/>
    <property type="match status" value="2"/>
</dbReference>
<dbReference type="Pfam" id="PF23282">
    <property type="entry name" value="WHD_ROQ1"/>
    <property type="match status" value="1"/>
</dbReference>
<evidence type="ECO:0000313" key="8">
    <source>
        <dbReference type="Proteomes" id="UP001497516"/>
    </source>
</evidence>
<dbReference type="InterPro" id="IPR003591">
    <property type="entry name" value="Leu-rich_rpt_typical-subtyp"/>
</dbReference>
<dbReference type="Proteomes" id="UP001497516">
    <property type="component" value="Chromosome 3"/>
</dbReference>
<keyword evidence="4" id="KW-0520">NAD</keyword>
<dbReference type="InterPro" id="IPR044974">
    <property type="entry name" value="Disease_R_plants"/>
</dbReference>
<dbReference type="PANTHER" id="PTHR11017:SF479">
    <property type="entry name" value="DISEASE RESISTANCE PROTEIN (TIR-NBS-LRR CLASS) FAMILY"/>
    <property type="match status" value="1"/>
</dbReference>
<dbReference type="InterPro" id="IPR011713">
    <property type="entry name" value="Leu-rich_rpt_3"/>
</dbReference>
<dbReference type="InterPro" id="IPR000157">
    <property type="entry name" value="TIR_dom"/>
</dbReference>
<keyword evidence="3" id="KW-0611">Plant defense</keyword>
<evidence type="ECO:0000256" key="2">
    <source>
        <dbReference type="ARBA" id="ARBA00022737"/>
    </source>
</evidence>
<dbReference type="SUPFAM" id="SSF46785">
    <property type="entry name" value="Winged helix' DNA-binding domain"/>
    <property type="match status" value="1"/>
</dbReference>
<dbReference type="InterPro" id="IPR042197">
    <property type="entry name" value="Apaf_helical"/>
</dbReference>
<dbReference type="GO" id="GO:0006952">
    <property type="term" value="P:defense response"/>
    <property type="evidence" value="ECO:0007669"/>
    <property type="project" value="UniProtKB-KW"/>
</dbReference>
<evidence type="ECO:0000256" key="4">
    <source>
        <dbReference type="ARBA" id="ARBA00023027"/>
    </source>
</evidence>
<evidence type="ECO:0000256" key="3">
    <source>
        <dbReference type="ARBA" id="ARBA00022821"/>
    </source>
</evidence>
<dbReference type="SMART" id="SM00369">
    <property type="entry name" value="LRR_TYP"/>
    <property type="match status" value="2"/>
</dbReference>
<evidence type="ECO:0000259" key="6">
    <source>
        <dbReference type="PROSITE" id="PS50104"/>
    </source>
</evidence>
<keyword evidence="1" id="KW-0433">Leucine-rich repeat</keyword>
<name>A0AAV2DWM0_9ROSI</name>
<dbReference type="SMART" id="SM00255">
    <property type="entry name" value="TIR"/>
    <property type="match status" value="1"/>
</dbReference>
<gene>
    <name evidence="7" type="ORF">LTRI10_LOCUS19383</name>
</gene>
<evidence type="ECO:0000256" key="1">
    <source>
        <dbReference type="ARBA" id="ARBA00022614"/>
    </source>
</evidence>
<protein>
    <recommendedName>
        <fullName evidence="6">TIR domain-containing protein</fullName>
    </recommendedName>
</protein>
<feature type="compositionally biased region" description="Pro residues" evidence="5">
    <location>
        <begin position="45"/>
        <end position="54"/>
    </location>
</feature>
<dbReference type="GO" id="GO:0051707">
    <property type="term" value="P:response to other organism"/>
    <property type="evidence" value="ECO:0007669"/>
    <property type="project" value="UniProtKB-ARBA"/>
</dbReference>
<dbReference type="Pfam" id="PF07725">
    <property type="entry name" value="LRR_3"/>
    <property type="match status" value="1"/>
</dbReference>
<dbReference type="Gene3D" id="3.40.50.10140">
    <property type="entry name" value="Toll/interleukin-1 receptor homology (TIR) domain"/>
    <property type="match status" value="1"/>
</dbReference>
<dbReference type="Pfam" id="PF23598">
    <property type="entry name" value="LRR_14"/>
    <property type="match status" value="1"/>
</dbReference>
<dbReference type="SUPFAM" id="SSF52540">
    <property type="entry name" value="P-loop containing nucleoside triphosphate hydrolases"/>
    <property type="match status" value="1"/>
</dbReference>
<proteinExistence type="predicted"/>
<feature type="compositionally biased region" description="Polar residues" evidence="5">
    <location>
        <begin position="24"/>
        <end position="34"/>
    </location>
</feature>
<keyword evidence="2" id="KW-0677">Repeat</keyword>
<dbReference type="InterPro" id="IPR027417">
    <property type="entry name" value="P-loop_NTPase"/>
</dbReference>
<keyword evidence="8" id="KW-1185">Reference proteome</keyword>
<reference evidence="7 8" key="1">
    <citation type="submission" date="2024-04" db="EMBL/GenBank/DDBJ databases">
        <authorList>
            <person name="Fracassetti M."/>
        </authorList>
    </citation>
    <scope>NUCLEOTIDE SEQUENCE [LARGE SCALE GENOMIC DNA]</scope>
</reference>
<dbReference type="PRINTS" id="PR00364">
    <property type="entry name" value="DISEASERSIST"/>
</dbReference>
<dbReference type="Pfam" id="PF01582">
    <property type="entry name" value="TIR"/>
    <property type="match status" value="1"/>
</dbReference>
<dbReference type="GO" id="GO:0007165">
    <property type="term" value="P:signal transduction"/>
    <property type="evidence" value="ECO:0007669"/>
    <property type="project" value="InterPro"/>
</dbReference>
<dbReference type="InterPro" id="IPR036390">
    <property type="entry name" value="WH_DNA-bd_sf"/>
</dbReference>
<feature type="domain" description="TIR" evidence="6">
    <location>
        <begin position="70"/>
        <end position="240"/>
    </location>
</feature>
<dbReference type="AlphaFoldDB" id="A0AAV2DWM0"/>
<dbReference type="FunFam" id="3.40.50.10140:FF:000007">
    <property type="entry name" value="Disease resistance protein (TIR-NBS-LRR class)"/>
    <property type="match status" value="1"/>
</dbReference>
<evidence type="ECO:0000256" key="5">
    <source>
        <dbReference type="SAM" id="MobiDB-lite"/>
    </source>
</evidence>
<dbReference type="InterPro" id="IPR058192">
    <property type="entry name" value="WHD_ROQ1-like"/>
</dbReference>
<dbReference type="InterPro" id="IPR002182">
    <property type="entry name" value="NB-ARC"/>
</dbReference>
<dbReference type="GO" id="GO:0043531">
    <property type="term" value="F:ADP binding"/>
    <property type="evidence" value="ECO:0007669"/>
    <property type="project" value="InterPro"/>
</dbReference>
<feature type="region of interest" description="Disordered" evidence="5">
    <location>
        <begin position="24"/>
        <end position="65"/>
    </location>
</feature>
<sequence>MAWTYLDTPDKTRKNISYLTYVYNSSSPSLSNNARPAVGDGSGDHPPPPSPPSKPPRELTTNNIVPSPPTKYDAFISFRGEDIRDQFLSHLFRHLNEVKKFETFKDDTKIKGGDEISPTLSRAIEGSAVYVVVLSPNYATSKWCLEELVKITECRRQYGRKVIPVFYGGVDPSSVRNQGGSFGVAFSQHEKVLPKEMMGRVERWKAALREVANLSGFDSRVIKNEDQLVKKIAESVMAAIIPTLHPLSPPQKGLVGIDHQLSKLEHLLRFDDQQHNLTIGLWGMGGIGKTTLARAIFDLHSSQFEAFYFLQEFTGQLRKSPSQLAEIQDKLFSTLLGDANSGAIPSDLKLRRLRRLRALVVVDDVARSSMRALEELLEGSYCELFGEGSRVLLTSEDQQALNTVSDKVYEVEALDDKQSLRLFSLCAFKEDRPPDDEYLDRCMRVVSYANGNPLALKVLGPSFLNKPMEYWDGVLGRLGAGSGNKEILDILKISYDGLEKEEQRVFLDIACLCNHESWKSLWKKVLDEDIVTNLVDKSLLRISDDSSSGLIEMPGLLEDLGKSIVRKQEGKLKERSRLWDADEAATLFNENMGTCATEGIFLDLGETKEEVSMAADAFERMRNLRLLRIREEEAEEPCVDPYRFYLFHNPDRKVGLHWWWGLNSLPNKLKYLDWDLFPATSLPRKFSARHLVILRLKHSNIQQLWQGVNVDVGNLKELDLYDSKYLKTLPDLSTAKKLESIDLSNCVRLVELHPSILLLPKLKSLDLRNCRKVRFGNLDYYYNTNIRASGGRRRRISRSRSTNTVARLPSLEELNLERTPIKQVPEFIRRGGAPLLTALNCTACPLSEFPVVAGVKQLTLNVTYIEQLPTESSEAIIQLEVLVFRYNPYFSHLSDSFTKWKSLKILDLHDCRELREFPEILEPVEALSQLYLAGCTNISRLPDSICNLVGLEKLHLSRTGVRQLPASIGDLNRLSVLSLYECESLVSLPDTLSKLPALVALDITSCHQLSDLRSDQLPKSLKYVSAVECKPEIQEIVKLNVPKDPDADPHYVMPDLYAMLGDYS</sequence>
<dbReference type="SUPFAM" id="SSF52200">
    <property type="entry name" value="Toll/Interleukin receptor TIR domain"/>
    <property type="match status" value="1"/>
</dbReference>
<dbReference type="InterPro" id="IPR035897">
    <property type="entry name" value="Toll_tir_struct_dom_sf"/>
</dbReference>
<dbReference type="EMBL" id="OZ034816">
    <property type="protein sequence ID" value="CAL1377755.1"/>
    <property type="molecule type" value="Genomic_DNA"/>
</dbReference>
<dbReference type="Gene3D" id="1.10.8.430">
    <property type="entry name" value="Helical domain of apoptotic protease-activating factors"/>
    <property type="match status" value="1"/>
</dbReference>
<dbReference type="Gene3D" id="3.40.50.300">
    <property type="entry name" value="P-loop containing nucleotide triphosphate hydrolases"/>
    <property type="match status" value="1"/>
</dbReference>
<organism evidence="7 8">
    <name type="scientific">Linum trigynum</name>
    <dbReference type="NCBI Taxonomy" id="586398"/>
    <lineage>
        <taxon>Eukaryota</taxon>
        <taxon>Viridiplantae</taxon>
        <taxon>Streptophyta</taxon>
        <taxon>Embryophyta</taxon>
        <taxon>Tracheophyta</taxon>
        <taxon>Spermatophyta</taxon>
        <taxon>Magnoliopsida</taxon>
        <taxon>eudicotyledons</taxon>
        <taxon>Gunneridae</taxon>
        <taxon>Pentapetalae</taxon>
        <taxon>rosids</taxon>
        <taxon>fabids</taxon>
        <taxon>Malpighiales</taxon>
        <taxon>Linaceae</taxon>
        <taxon>Linum</taxon>
    </lineage>
</organism>